<feature type="chain" id="PRO_5047054142" description="DUF5050 domain-containing protein" evidence="1">
    <location>
        <begin position="19"/>
        <end position="129"/>
    </location>
</feature>
<feature type="signal peptide" evidence="1">
    <location>
        <begin position="1"/>
        <end position="18"/>
    </location>
</feature>
<sequence length="129" mass="14775">MKKLILATLLITTLLITACSNTTPQDENMYYAIYDSIYKVDTNTKKSSLLYSKKGSIFDDNFIIQGDWLYGVIDTEGGLCDYISPYIFKIRTNGEDFQMLADGIDFTIYDGNIYYMKQEFSENQGQRGC</sequence>
<evidence type="ECO:0000313" key="3">
    <source>
        <dbReference type="Proteomes" id="UP001196301"/>
    </source>
</evidence>
<dbReference type="EMBL" id="JAHLOQ010000045">
    <property type="protein sequence ID" value="MBU5337281.1"/>
    <property type="molecule type" value="Genomic_DNA"/>
</dbReference>
<evidence type="ECO:0000256" key="1">
    <source>
        <dbReference type="SAM" id="SignalP"/>
    </source>
</evidence>
<keyword evidence="1" id="KW-0732">Signal</keyword>
<gene>
    <name evidence="2" type="ORF">KQI20_12585</name>
</gene>
<reference evidence="2 3" key="1">
    <citation type="submission" date="2021-06" db="EMBL/GenBank/DDBJ databases">
        <authorList>
            <person name="Sun Q."/>
            <person name="Li D."/>
        </authorList>
    </citation>
    <scope>NUCLEOTIDE SEQUENCE [LARGE SCALE GENOMIC DNA]</scope>
    <source>
        <strain evidence="2 3">N19</strain>
    </source>
</reference>
<evidence type="ECO:0008006" key="4">
    <source>
        <dbReference type="Google" id="ProtNLM"/>
    </source>
</evidence>
<evidence type="ECO:0000313" key="2">
    <source>
        <dbReference type="EMBL" id="MBU5337281.1"/>
    </source>
</evidence>
<organism evidence="2 3">
    <name type="scientific">Intestinibacter bartlettii</name>
    <dbReference type="NCBI Taxonomy" id="261299"/>
    <lineage>
        <taxon>Bacteria</taxon>
        <taxon>Bacillati</taxon>
        <taxon>Bacillota</taxon>
        <taxon>Clostridia</taxon>
        <taxon>Peptostreptococcales</taxon>
        <taxon>Peptostreptococcaceae</taxon>
        <taxon>Intestinibacter</taxon>
    </lineage>
</organism>
<dbReference type="RefSeq" id="WP_216571811.1">
    <property type="nucleotide sequence ID" value="NZ_JAHLOQ010000045.1"/>
</dbReference>
<keyword evidence="3" id="KW-1185">Reference proteome</keyword>
<accession>A0ABS6DZL8</accession>
<dbReference type="Proteomes" id="UP001196301">
    <property type="component" value="Unassembled WGS sequence"/>
</dbReference>
<name>A0ABS6DZL8_9FIRM</name>
<comment type="caution">
    <text evidence="2">The sequence shown here is derived from an EMBL/GenBank/DDBJ whole genome shotgun (WGS) entry which is preliminary data.</text>
</comment>
<proteinExistence type="predicted"/>
<dbReference type="PROSITE" id="PS51257">
    <property type="entry name" value="PROKAR_LIPOPROTEIN"/>
    <property type="match status" value="1"/>
</dbReference>
<protein>
    <recommendedName>
        <fullName evidence="4">DUF5050 domain-containing protein</fullName>
    </recommendedName>
</protein>